<dbReference type="EMBL" id="ML170980">
    <property type="protein sequence ID" value="TDL13119.1"/>
    <property type="molecule type" value="Genomic_DNA"/>
</dbReference>
<dbReference type="Proteomes" id="UP000294933">
    <property type="component" value="Unassembled WGS sequence"/>
</dbReference>
<name>A0A4Y7PF61_9AGAM</name>
<feature type="non-terminal residue" evidence="1">
    <location>
        <position position="127"/>
    </location>
</feature>
<dbReference type="VEuPathDB" id="FungiDB:BD410DRAFT_735688"/>
<proteinExistence type="predicted"/>
<dbReference type="STRING" id="50990.A0A4Y7PF61"/>
<organism evidence="1 2">
    <name type="scientific">Rickenella mellea</name>
    <dbReference type="NCBI Taxonomy" id="50990"/>
    <lineage>
        <taxon>Eukaryota</taxon>
        <taxon>Fungi</taxon>
        <taxon>Dikarya</taxon>
        <taxon>Basidiomycota</taxon>
        <taxon>Agaricomycotina</taxon>
        <taxon>Agaricomycetes</taxon>
        <taxon>Hymenochaetales</taxon>
        <taxon>Rickenellaceae</taxon>
        <taxon>Rickenella</taxon>
    </lineage>
</organism>
<evidence type="ECO:0000313" key="1">
    <source>
        <dbReference type="EMBL" id="TDL13119.1"/>
    </source>
</evidence>
<protein>
    <submittedName>
        <fullName evidence="1">Uncharacterized protein</fullName>
    </submittedName>
</protein>
<gene>
    <name evidence="1" type="ORF">BD410DRAFT_735688</name>
</gene>
<evidence type="ECO:0000313" key="2">
    <source>
        <dbReference type="Proteomes" id="UP000294933"/>
    </source>
</evidence>
<dbReference type="AlphaFoldDB" id="A0A4Y7PF61"/>
<accession>A0A4Y7PF61</accession>
<keyword evidence="2" id="KW-1185">Reference proteome</keyword>
<sequence>MEGWRSKVYQHFKSPPTIIEVNGEVRYRFICAKKNISESIGVTRVRHDTSTSNLKRHVDECSPDNAPATSLLKKFLGGATYDKAKFRFLMAIWIARRHRPFLIAEDPEHHQMFVMLYADVDIPSRST</sequence>
<reference evidence="1 2" key="1">
    <citation type="submission" date="2018-06" db="EMBL/GenBank/DDBJ databases">
        <title>A transcriptomic atlas of mushroom development highlights an independent origin of complex multicellularity.</title>
        <authorList>
            <consortium name="DOE Joint Genome Institute"/>
            <person name="Krizsan K."/>
            <person name="Almasi E."/>
            <person name="Merenyi Z."/>
            <person name="Sahu N."/>
            <person name="Viragh M."/>
            <person name="Koszo T."/>
            <person name="Mondo S."/>
            <person name="Kiss B."/>
            <person name="Balint B."/>
            <person name="Kues U."/>
            <person name="Barry K."/>
            <person name="Hegedus J.C."/>
            <person name="Henrissat B."/>
            <person name="Johnson J."/>
            <person name="Lipzen A."/>
            <person name="Ohm R."/>
            <person name="Nagy I."/>
            <person name="Pangilinan J."/>
            <person name="Yan J."/>
            <person name="Xiong Y."/>
            <person name="Grigoriev I.V."/>
            <person name="Hibbett D.S."/>
            <person name="Nagy L.G."/>
        </authorList>
    </citation>
    <scope>NUCLEOTIDE SEQUENCE [LARGE SCALE GENOMIC DNA]</scope>
    <source>
        <strain evidence="1 2">SZMC22713</strain>
    </source>
</reference>
<dbReference type="OrthoDB" id="3247971at2759"/>